<dbReference type="RefSeq" id="WP_119378468.1">
    <property type="nucleotide sequence ID" value="NZ_QWGB01000005.1"/>
</dbReference>
<dbReference type="PANTHER" id="PTHR43569:SF1">
    <property type="entry name" value="BLL3371 PROTEIN"/>
    <property type="match status" value="1"/>
</dbReference>
<dbReference type="EMBL" id="QWGB01000005">
    <property type="protein sequence ID" value="RIJ23279.1"/>
    <property type="molecule type" value="Genomic_DNA"/>
</dbReference>
<dbReference type="Pfam" id="PF04909">
    <property type="entry name" value="Amidohydro_2"/>
    <property type="match status" value="1"/>
</dbReference>
<comment type="similarity">
    <text evidence="1">Belongs to the metallo-dependent hydrolases superfamily.</text>
</comment>
<feature type="domain" description="Amidohydrolase-related" evidence="2">
    <location>
        <begin position="23"/>
        <end position="334"/>
    </location>
</feature>
<sequence>MFDNDDWLNKHREELIDPAREIVDPHHHLWRESHPVIRYDLKELWSDTDDGHNITQTVFMECGSSYREDGPEHLRPVGESEYIAEAAALSNAVPAKASIAALVAHADLRLPIDTLDEVLNSHIEASQGLFRGIRHSGPFDKAGAGFRIPPRAPEGLYKDEAFRRGVAHLGQRGFTYDTWNYHHQILDFRDLAAAIPETTMILDHFGTPLGVGPYEGKRQENFGKWKDDIAAVAEQKNVFAKLGGLAMPDNGFGWHERDLPPSSDEVVDAQAEYYHHAISCFGADRCMFESNFPVDRLSLSYRVYWNAMKKIAADYSELEQQAMFSRVARQVYRIDPPL</sequence>
<proteinExistence type="inferred from homology"/>
<reference evidence="3 4" key="1">
    <citation type="submission" date="2018-08" db="EMBL/GenBank/DDBJ databases">
        <title>Henriciella mobilis sp. nov., isolated from seawater.</title>
        <authorList>
            <person name="Cheng H."/>
            <person name="Wu Y.-H."/>
            <person name="Xu X.-W."/>
            <person name="Guo L.-L."/>
        </authorList>
    </citation>
    <scope>NUCLEOTIDE SEQUENCE [LARGE SCALE GENOMIC DNA]</scope>
    <source>
        <strain evidence="3 4">CCUG66934</strain>
    </source>
</reference>
<evidence type="ECO:0000313" key="3">
    <source>
        <dbReference type="EMBL" id="RIJ23279.1"/>
    </source>
</evidence>
<accession>A0A399R119</accession>
<organism evidence="3 4">
    <name type="scientific">Henriciella barbarensis</name>
    <dbReference type="NCBI Taxonomy" id="86342"/>
    <lineage>
        <taxon>Bacteria</taxon>
        <taxon>Pseudomonadati</taxon>
        <taxon>Pseudomonadota</taxon>
        <taxon>Alphaproteobacteria</taxon>
        <taxon>Hyphomonadales</taxon>
        <taxon>Hyphomonadaceae</taxon>
        <taxon>Henriciella</taxon>
    </lineage>
</organism>
<dbReference type="InterPro" id="IPR032466">
    <property type="entry name" value="Metal_Hydrolase"/>
</dbReference>
<dbReference type="OrthoDB" id="9787654at2"/>
<dbReference type="SUPFAM" id="SSF51556">
    <property type="entry name" value="Metallo-dependent hydrolases"/>
    <property type="match status" value="1"/>
</dbReference>
<dbReference type="Proteomes" id="UP000265431">
    <property type="component" value="Unassembled WGS sequence"/>
</dbReference>
<evidence type="ECO:0000313" key="4">
    <source>
        <dbReference type="Proteomes" id="UP000265431"/>
    </source>
</evidence>
<dbReference type="PANTHER" id="PTHR43569">
    <property type="entry name" value="AMIDOHYDROLASE"/>
    <property type="match status" value="1"/>
</dbReference>
<dbReference type="GO" id="GO:0016787">
    <property type="term" value="F:hydrolase activity"/>
    <property type="evidence" value="ECO:0007669"/>
    <property type="project" value="UniProtKB-KW"/>
</dbReference>
<gene>
    <name evidence="3" type="ORF">D1224_03105</name>
</gene>
<evidence type="ECO:0000256" key="1">
    <source>
        <dbReference type="ARBA" id="ARBA00038310"/>
    </source>
</evidence>
<dbReference type="InterPro" id="IPR006680">
    <property type="entry name" value="Amidohydro-rel"/>
</dbReference>
<keyword evidence="4" id="KW-1185">Reference proteome</keyword>
<comment type="caution">
    <text evidence="3">The sequence shown here is derived from an EMBL/GenBank/DDBJ whole genome shotgun (WGS) entry which is preliminary data.</text>
</comment>
<dbReference type="Gene3D" id="3.20.20.140">
    <property type="entry name" value="Metal-dependent hydrolases"/>
    <property type="match status" value="1"/>
</dbReference>
<name>A0A399R119_9PROT</name>
<evidence type="ECO:0000259" key="2">
    <source>
        <dbReference type="Pfam" id="PF04909"/>
    </source>
</evidence>
<keyword evidence="3" id="KW-0378">Hydrolase</keyword>
<dbReference type="InterPro" id="IPR052350">
    <property type="entry name" value="Metallo-dep_Lactonases"/>
</dbReference>
<dbReference type="AlphaFoldDB" id="A0A399R119"/>
<protein>
    <submittedName>
        <fullName evidence="3">Amidohydrolase</fullName>
    </submittedName>
</protein>